<name>A0A8J7YIL2_9EURY</name>
<protein>
    <submittedName>
        <fullName evidence="2">Uncharacterized protein</fullName>
    </submittedName>
</protein>
<proteinExistence type="predicted"/>
<feature type="region of interest" description="Disordered" evidence="1">
    <location>
        <begin position="17"/>
        <end position="70"/>
    </location>
</feature>
<keyword evidence="3" id="KW-1185">Reference proteome</keyword>
<evidence type="ECO:0000256" key="1">
    <source>
        <dbReference type="SAM" id="MobiDB-lite"/>
    </source>
</evidence>
<dbReference type="Proteomes" id="UP000783863">
    <property type="component" value="Unassembled WGS sequence"/>
</dbReference>
<reference evidence="2" key="1">
    <citation type="submission" date="2021-06" db="EMBL/GenBank/DDBJ databases">
        <title>Halomicroarcula sp. F24A a new haloarchaeum isolated from saline soil.</title>
        <authorList>
            <person name="Duran-Viseras A."/>
            <person name="Sanchez-Porro C."/>
            <person name="Ventosa A."/>
        </authorList>
    </citation>
    <scope>NUCLEOTIDE SEQUENCE</scope>
    <source>
        <strain evidence="2">F24A</strain>
    </source>
</reference>
<dbReference type="RefSeq" id="WP_220588242.1">
    <property type="nucleotide sequence ID" value="NZ_RKLQ01000002.1"/>
</dbReference>
<accession>A0A8J7YIL2</accession>
<evidence type="ECO:0000313" key="2">
    <source>
        <dbReference type="EMBL" id="MBX0304006.1"/>
    </source>
</evidence>
<dbReference type="EMBL" id="RKLQ01000002">
    <property type="protein sequence ID" value="MBX0304006.1"/>
    <property type="molecule type" value="Genomic_DNA"/>
</dbReference>
<evidence type="ECO:0000313" key="3">
    <source>
        <dbReference type="Proteomes" id="UP000783863"/>
    </source>
</evidence>
<sequence length="308" mass="32881">MKGTRRQYLMALAGSGVAGVAGCSGGGTDTPTGGTETRTETETAQPTETEAPTSTPTEDDSSGSQQSMAVPRWTSWVPADLVVADGYEVHAADVQRLRSDFPSDSDWNRAIQQRASGFGVDAADMTDMIEIVDSGGSTTVITGTFDPEAVRSHLGFSSSQTDSYQAFTVLGDSTAIGETALVQGQYRSVLDTRFDSNPALGTTDDDWRPLLSTLTGGTLVTAKPGYDGNASFSTTPLRHGFVINAGSDGGSVLTEQFLFASQSQATTVYDSDRETLSQQLERTERTVRRLEQQGRRIVIVTEQDTFDI</sequence>
<gene>
    <name evidence="2" type="ORF">EGD98_10035</name>
</gene>
<comment type="caution">
    <text evidence="2">The sequence shown here is derived from an EMBL/GenBank/DDBJ whole genome shotgun (WGS) entry which is preliminary data.</text>
</comment>
<organism evidence="2 3">
    <name type="scientific">Haloarcula salinisoli</name>
    <dbReference type="NCBI Taxonomy" id="2487746"/>
    <lineage>
        <taxon>Archaea</taxon>
        <taxon>Methanobacteriati</taxon>
        <taxon>Methanobacteriota</taxon>
        <taxon>Stenosarchaea group</taxon>
        <taxon>Halobacteria</taxon>
        <taxon>Halobacteriales</taxon>
        <taxon>Haloarculaceae</taxon>
        <taxon>Haloarcula</taxon>
    </lineage>
</organism>
<feature type="compositionally biased region" description="Gly residues" evidence="1">
    <location>
        <begin position="17"/>
        <end position="28"/>
    </location>
</feature>
<dbReference type="AlphaFoldDB" id="A0A8J7YIL2"/>
<feature type="compositionally biased region" description="Low complexity" evidence="1">
    <location>
        <begin position="29"/>
        <end position="56"/>
    </location>
</feature>
<dbReference type="PROSITE" id="PS51257">
    <property type="entry name" value="PROKAR_LIPOPROTEIN"/>
    <property type="match status" value="1"/>
</dbReference>